<evidence type="ECO:0000313" key="3">
    <source>
        <dbReference type="Proteomes" id="UP001050808"/>
    </source>
</evidence>
<dbReference type="RefSeq" id="WP_189972011.1">
    <property type="nucleotide sequence ID" value="NZ_BMUA01000064.1"/>
</dbReference>
<dbReference type="Proteomes" id="UP001050808">
    <property type="component" value="Unassembled WGS sequence"/>
</dbReference>
<organism evidence="2 3">
    <name type="scientific">Streptomyces violascens</name>
    <dbReference type="NCBI Taxonomy" id="67381"/>
    <lineage>
        <taxon>Bacteria</taxon>
        <taxon>Bacillati</taxon>
        <taxon>Actinomycetota</taxon>
        <taxon>Actinomycetes</taxon>
        <taxon>Kitasatosporales</taxon>
        <taxon>Streptomycetaceae</taxon>
        <taxon>Streptomyces</taxon>
    </lineage>
</organism>
<dbReference type="InterPro" id="IPR018306">
    <property type="entry name" value="Phage_T5_Orf172_DNA-bd"/>
</dbReference>
<keyword evidence="3" id="KW-1185">Reference proteome</keyword>
<comment type="caution">
    <text evidence="2">The sequence shown here is derived from an EMBL/GenBank/DDBJ whole genome shotgun (WGS) entry which is preliminary data.</text>
</comment>
<protein>
    <recommendedName>
        <fullName evidence="1">Bacteriophage T5 Orf172 DNA-binding domain-containing protein</fullName>
    </recommendedName>
</protein>
<accession>A0ABQ3QQZ7</accession>
<dbReference type="SMART" id="SM00974">
    <property type="entry name" value="T5orf172"/>
    <property type="match status" value="1"/>
</dbReference>
<dbReference type="EMBL" id="BNDY01000014">
    <property type="protein sequence ID" value="GHI39703.1"/>
    <property type="molecule type" value="Genomic_DNA"/>
</dbReference>
<gene>
    <name evidence="2" type="ORF">Sviol_41110</name>
</gene>
<feature type="domain" description="Bacteriophage T5 Orf172 DNA-binding" evidence="1">
    <location>
        <begin position="33"/>
        <end position="104"/>
    </location>
</feature>
<dbReference type="Pfam" id="PF13455">
    <property type="entry name" value="MUG113"/>
    <property type="match status" value="1"/>
</dbReference>
<name>A0ABQ3QQZ7_9ACTN</name>
<evidence type="ECO:0000313" key="2">
    <source>
        <dbReference type="EMBL" id="GHI39703.1"/>
    </source>
</evidence>
<reference evidence="2" key="1">
    <citation type="submission" date="2024-05" db="EMBL/GenBank/DDBJ databases">
        <title>Whole genome shotgun sequence of Streptomyces violascens NBRC 12920.</title>
        <authorList>
            <person name="Komaki H."/>
            <person name="Tamura T."/>
        </authorList>
    </citation>
    <scope>NUCLEOTIDE SEQUENCE</scope>
    <source>
        <strain evidence="2">NBRC 12920</strain>
    </source>
</reference>
<proteinExistence type="predicted"/>
<evidence type="ECO:0000259" key="1">
    <source>
        <dbReference type="SMART" id="SM00974"/>
    </source>
</evidence>
<sequence length="202" mass="22368">MASRPATDLTEQAQPVELDLSRIRRHEPVVYFVLNGSRIKIGYSTHFPERLRSLSIPSESLLLLLRGGTALESALHRRFGKYRVGGSEWFEIAPAILRYIGTRLTIPPVPAAGPLTMPEEISLLSAPGSVAGDARAAFGEILREFEARGHLVVQTKDFAPYLSDLDRSRPWVAGELGRLAREGRLTPDGRNRYHITPADSQT</sequence>